<protein>
    <recommendedName>
        <fullName evidence="3">HK97 gp10 family phage protein</fullName>
    </recommendedName>
</protein>
<gene>
    <name evidence="1" type="ORF">BcellWH2_00020</name>
</gene>
<evidence type="ECO:0000313" key="1">
    <source>
        <dbReference type="EMBL" id="ALJ57297.1"/>
    </source>
</evidence>
<dbReference type="KEGG" id="bcel:BcellWH2_00020"/>
<proteinExistence type="predicted"/>
<dbReference type="EMBL" id="CP012801">
    <property type="protein sequence ID" value="ALJ57297.1"/>
    <property type="molecule type" value="Genomic_DNA"/>
</dbReference>
<organism evidence="1 2">
    <name type="scientific">Bacteroides cellulosilyticus</name>
    <dbReference type="NCBI Taxonomy" id="246787"/>
    <lineage>
        <taxon>Bacteria</taxon>
        <taxon>Pseudomonadati</taxon>
        <taxon>Bacteroidota</taxon>
        <taxon>Bacteroidia</taxon>
        <taxon>Bacteroidales</taxon>
        <taxon>Bacteroidaceae</taxon>
        <taxon>Bacteroides</taxon>
    </lineage>
</organism>
<evidence type="ECO:0008006" key="3">
    <source>
        <dbReference type="Google" id="ProtNLM"/>
    </source>
</evidence>
<dbReference type="Proteomes" id="UP000061809">
    <property type="component" value="Chromosome"/>
</dbReference>
<dbReference type="RefSeq" id="WP_029427987.1">
    <property type="nucleotide sequence ID" value="NZ_CP012801.1"/>
</dbReference>
<accession>A0A0P0GHV5</accession>
<reference evidence="1 2" key="1">
    <citation type="journal article" date="2015" name="Science">
        <title>Genetic determinants of in vivo fitness and diet responsiveness in multiple human gut Bacteroides.</title>
        <authorList>
            <person name="Wu M."/>
            <person name="McNulty N.P."/>
            <person name="Rodionov D.A."/>
            <person name="Khoroshkin M.S."/>
            <person name="Griffin N.W."/>
            <person name="Cheng J."/>
            <person name="Latreille P."/>
            <person name="Kerstetter R.A."/>
            <person name="Terrapon N."/>
            <person name="Henrissat B."/>
            <person name="Osterman A.L."/>
            <person name="Gordon J.I."/>
        </authorList>
    </citation>
    <scope>NUCLEOTIDE SEQUENCE [LARGE SCALE GENOMIC DNA]</scope>
    <source>
        <strain evidence="1 2">WH2</strain>
    </source>
</reference>
<sequence length="145" mass="16651">MIQASVIDKDSILYLVRNFEDFEKDKAIKSGLRSAVNLFRVKGRRNLRVRLLHHGKQTNHLMNSFTNRVKRNKLGALAGFDRPGGNHSHLVDRGTKRRYTKSGAYRGIMPGNQFWTDAEHTEGNRAMQAVYEGTQKAVQRINSRR</sequence>
<dbReference type="PATRIC" id="fig|246787.4.peg.20"/>
<dbReference type="AlphaFoldDB" id="A0A0P0GHV5"/>
<name>A0A0P0GHV5_9BACE</name>
<evidence type="ECO:0000313" key="2">
    <source>
        <dbReference type="Proteomes" id="UP000061809"/>
    </source>
</evidence>